<accession>A0ABQ3V2U5</accession>
<organism evidence="1 2">
    <name type="scientific">Ktedonobacter robiniae</name>
    <dbReference type="NCBI Taxonomy" id="2778365"/>
    <lineage>
        <taxon>Bacteria</taxon>
        <taxon>Bacillati</taxon>
        <taxon>Chloroflexota</taxon>
        <taxon>Ktedonobacteria</taxon>
        <taxon>Ktedonobacterales</taxon>
        <taxon>Ktedonobacteraceae</taxon>
        <taxon>Ktedonobacter</taxon>
    </lineage>
</organism>
<evidence type="ECO:0000313" key="1">
    <source>
        <dbReference type="EMBL" id="GHO59199.1"/>
    </source>
</evidence>
<sequence length="241" mass="26889">MATLPNKTALLNQIANLLPLALDPAYATRAATNDLYEVVNFCLVVQAAEDAKGNITFKDGDDNAVTSLCFSTQPHNISRGPYTHALIEFENKLPLEAHLGIYVSPQSVVDPMECDVCVVHKSEAEFFRNNANRTVKNRGKRKGPDGLKLLIAVECKYWKNDLNSAKAYECIGRFASLSAKHRHIVAATPSKSAGRKILERLKCYVWQPELLPTNIPAMIRFRGLLSQEFIDYQAESRNNQP</sequence>
<evidence type="ECO:0008006" key="3">
    <source>
        <dbReference type="Google" id="ProtNLM"/>
    </source>
</evidence>
<dbReference type="EMBL" id="BNJG01000003">
    <property type="protein sequence ID" value="GHO59199.1"/>
    <property type="molecule type" value="Genomic_DNA"/>
</dbReference>
<reference evidence="1 2" key="1">
    <citation type="journal article" date="2021" name="Int. J. Syst. Evol. Microbiol.">
        <title>Reticulibacter mediterranei gen. nov., sp. nov., within the new family Reticulibacteraceae fam. nov., and Ktedonospora formicarum gen. nov., sp. nov., Ktedonobacter robiniae sp. nov., Dictyobacter formicarum sp. nov. and Dictyobacter arantiisoli sp. nov., belonging to the class Ktedonobacteria.</title>
        <authorList>
            <person name="Yabe S."/>
            <person name="Zheng Y."/>
            <person name="Wang C.M."/>
            <person name="Sakai Y."/>
            <person name="Abe K."/>
            <person name="Yokota A."/>
            <person name="Donadio S."/>
            <person name="Cavaletti L."/>
            <person name="Monciardini P."/>
        </authorList>
    </citation>
    <scope>NUCLEOTIDE SEQUENCE [LARGE SCALE GENOMIC DNA]</scope>
    <source>
        <strain evidence="1 2">SOSP1-30</strain>
    </source>
</reference>
<gene>
    <name evidence="1" type="ORF">KSB_76740</name>
</gene>
<dbReference type="RefSeq" id="WP_201375407.1">
    <property type="nucleotide sequence ID" value="NZ_BNJG01000003.1"/>
</dbReference>
<keyword evidence="2" id="KW-1185">Reference proteome</keyword>
<protein>
    <recommendedName>
        <fullName evidence="3">Restriction endonuclease type IV Mrr domain-containing protein</fullName>
    </recommendedName>
</protein>
<name>A0ABQ3V2U5_9CHLR</name>
<evidence type="ECO:0000313" key="2">
    <source>
        <dbReference type="Proteomes" id="UP000654345"/>
    </source>
</evidence>
<comment type="caution">
    <text evidence="1">The sequence shown here is derived from an EMBL/GenBank/DDBJ whole genome shotgun (WGS) entry which is preliminary data.</text>
</comment>
<dbReference type="Proteomes" id="UP000654345">
    <property type="component" value="Unassembled WGS sequence"/>
</dbReference>
<proteinExistence type="predicted"/>